<keyword evidence="1" id="KW-0175">Coiled coil</keyword>
<protein>
    <submittedName>
        <fullName evidence="3">Uncharacterized protein</fullName>
    </submittedName>
</protein>
<evidence type="ECO:0000256" key="1">
    <source>
        <dbReference type="SAM" id="Coils"/>
    </source>
</evidence>
<feature type="region of interest" description="Disordered" evidence="2">
    <location>
        <begin position="216"/>
        <end position="240"/>
    </location>
</feature>
<organism evidence="3 4">
    <name type="scientific">Acrasis kona</name>
    <dbReference type="NCBI Taxonomy" id="1008807"/>
    <lineage>
        <taxon>Eukaryota</taxon>
        <taxon>Discoba</taxon>
        <taxon>Heterolobosea</taxon>
        <taxon>Tetramitia</taxon>
        <taxon>Eutetramitia</taxon>
        <taxon>Acrasidae</taxon>
        <taxon>Acrasis</taxon>
    </lineage>
</organism>
<evidence type="ECO:0000313" key="3">
    <source>
        <dbReference type="EMBL" id="KAL0480254.1"/>
    </source>
</evidence>
<sequence>MTTQGSPIDIANSDDSYEASKRRILKKYDDIYRKRSEIHYLRHECGSHNTTRERELKDALAELERHEYELAVLQQKSYDEWVVSLNLDEVGVVPALPIYRAATQSPRRVEPKIQIIKSKSLDFDTIANRKRSASASPTLHSYSPKPEQPRLLKRSLSTTQFTPNPKEEREHKKLREQTFEIRLELAKLVSKKNIKPEEEEKIKRLRTILKAREAQLKNHHKRTSSYYTPATPETPTGYVM</sequence>
<gene>
    <name evidence="3" type="ORF">AKO1_007163</name>
</gene>
<accession>A0AAW2YUE4</accession>
<evidence type="ECO:0000256" key="2">
    <source>
        <dbReference type="SAM" id="MobiDB-lite"/>
    </source>
</evidence>
<reference evidence="3 4" key="1">
    <citation type="submission" date="2024-03" db="EMBL/GenBank/DDBJ databases">
        <title>The Acrasis kona genome and developmental transcriptomes reveal deep origins of eukaryotic multicellular pathways.</title>
        <authorList>
            <person name="Sheikh S."/>
            <person name="Fu C.-J."/>
            <person name="Brown M.W."/>
            <person name="Baldauf S.L."/>
        </authorList>
    </citation>
    <scope>NUCLEOTIDE SEQUENCE [LARGE SCALE GENOMIC DNA]</scope>
    <source>
        <strain evidence="3 4">ATCC MYA-3509</strain>
    </source>
</reference>
<dbReference type="AlphaFoldDB" id="A0AAW2YUE4"/>
<proteinExistence type="predicted"/>
<dbReference type="EMBL" id="JAOPGA020000647">
    <property type="protein sequence ID" value="KAL0480254.1"/>
    <property type="molecule type" value="Genomic_DNA"/>
</dbReference>
<feature type="region of interest" description="Disordered" evidence="2">
    <location>
        <begin position="128"/>
        <end position="172"/>
    </location>
</feature>
<keyword evidence="4" id="KW-1185">Reference proteome</keyword>
<feature type="coiled-coil region" evidence="1">
    <location>
        <begin position="49"/>
        <end position="76"/>
    </location>
</feature>
<evidence type="ECO:0000313" key="4">
    <source>
        <dbReference type="Proteomes" id="UP001431209"/>
    </source>
</evidence>
<comment type="caution">
    <text evidence="3">The sequence shown here is derived from an EMBL/GenBank/DDBJ whole genome shotgun (WGS) entry which is preliminary data.</text>
</comment>
<feature type="compositionally biased region" description="Polar residues" evidence="2">
    <location>
        <begin position="224"/>
        <end position="234"/>
    </location>
</feature>
<dbReference type="Proteomes" id="UP001431209">
    <property type="component" value="Unassembled WGS sequence"/>
</dbReference>
<name>A0AAW2YUE4_9EUKA</name>